<evidence type="ECO:0000256" key="1">
    <source>
        <dbReference type="SAM" id="MobiDB-lite"/>
    </source>
</evidence>
<dbReference type="OrthoDB" id="5507229at2759"/>
<feature type="region of interest" description="Disordered" evidence="1">
    <location>
        <begin position="221"/>
        <end position="286"/>
    </location>
</feature>
<reference evidence="2 3" key="1">
    <citation type="submission" date="2019-09" db="EMBL/GenBank/DDBJ databases">
        <title>Draft genome of the ectomycorrhizal ascomycete Sphaerosporella brunnea.</title>
        <authorList>
            <consortium name="DOE Joint Genome Institute"/>
            <person name="Benucci G.M."/>
            <person name="Marozzi G."/>
            <person name="Antonielli L."/>
            <person name="Sanchez S."/>
            <person name="Marco P."/>
            <person name="Wang X."/>
            <person name="Falini L.B."/>
            <person name="Barry K."/>
            <person name="Haridas S."/>
            <person name="Lipzen A."/>
            <person name="Labutti K."/>
            <person name="Grigoriev I.V."/>
            <person name="Murat C."/>
            <person name="Martin F."/>
            <person name="Albertini E."/>
            <person name="Donnini D."/>
            <person name="Bonito G."/>
        </authorList>
    </citation>
    <scope>NUCLEOTIDE SEQUENCE [LARGE SCALE GENOMIC DNA]</scope>
    <source>
        <strain evidence="2 3">Sb_GMNB300</strain>
    </source>
</reference>
<keyword evidence="3" id="KW-1185">Reference proteome</keyword>
<feature type="compositionally biased region" description="Basic residues" evidence="1">
    <location>
        <begin position="39"/>
        <end position="51"/>
    </location>
</feature>
<feature type="region of interest" description="Disordered" evidence="1">
    <location>
        <begin position="131"/>
        <end position="158"/>
    </location>
</feature>
<feature type="region of interest" description="Disordered" evidence="1">
    <location>
        <begin position="1"/>
        <end position="69"/>
    </location>
</feature>
<gene>
    <name evidence="2" type="ORF">FN846DRAFT_994071</name>
</gene>
<feature type="compositionally biased region" description="Basic and acidic residues" evidence="1">
    <location>
        <begin position="1"/>
        <end position="11"/>
    </location>
</feature>
<protein>
    <submittedName>
        <fullName evidence="2">Uncharacterized protein</fullName>
    </submittedName>
</protein>
<evidence type="ECO:0000313" key="2">
    <source>
        <dbReference type="EMBL" id="KAA8912570.1"/>
    </source>
</evidence>
<name>A0A5J5F7A1_9PEZI</name>
<feature type="compositionally biased region" description="Low complexity" evidence="1">
    <location>
        <begin position="243"/>
        <end position="267"/>
    </location>
</feature>
<comment type="caution">
    <text evidence="2">The sequence shown here is derived from an EMBL/GenBank/DDBJ whole genome shotgun (WGS) entry which is preliminary data.</text>
</comment>
<feature type="region of interest" description="Disordered" evidence="1">
    <location>
        <begin position="707"/>
        <end position="726"/>
    </location>
</feature>
<dbReference type="Proteomes" id="UP000326924">
    <property type="component" value="Unassembled WGS sequence"/>
</dbReference>
<feature type="region of interest" description="Disordered" evidence="1">
    <location>
        <begin position="557"/>
        <end position="607"/>
    </location>
</feature>
<feature type="compositionally biased region" description="Low complexity" evidence="1">
    <location>
        <begin position="52"/>
        <end position="64"/>
    </location>
</feature>
<evidence type="ECO:0000313" key="3">
    <source>
        <dbReference type="Proteomes" id="UP000326924"/>
    </source>
</evidence>
<dbReference type="InParanoid" id="A0A5J5F7A1"/>
<feature type="compositionally biased region" description="Basic and acidic residues" evidence="1">
    <location>
        <begin position="580"/>
        <end position="607"/>
    </location>
</feature>
<dbReference type="EMBL" id="VXIS01000022">
    <property type="protein sequence ID" value="KAA8912570.1"/>
    <property type="molecule type" value="Genomic_DNA"/>
</dbReference>
<proteinExistence type="predicted"/>
<sequence>MDVTCKRDSRHISNASSSDKRRKIRDLSSELDGEYWQRATHRRRPPTRLHRVAPGTPPTATVPAISEESQSRITKLNQLVVRRTFDVGLPVVFGQTSFPSPHRKQQSEETFAALQRLGEVLNPETTTLQAYEVEEPDSPPRSLTRKQPLIAPTPGDSTSTWNFVPSWEALCIGARILKQALAFPFAVARFLVDVAPETRSQARLIEAARRKQEQLLLDQWNTERSQERQPSSSPLSSPPSSLPPSDNEDSTMPAAGSSGSAAPAGSGRTSGGAGPLGTGNTASDDPNTALLAQIQELIRLELSRENRADDPDARGQALRAERQNMEAKMAAIDREYDLIQAGQWTGPTTPLSPTSIYIAAPVGGGEPVKPRFNPGDLPQILFGEDLEEWISHMDHIVTSFGELVVCPHVLHRCFANGDPMRDWYLTQPSAVHLFVTTGDGCWDRFKTLLRTRFKPDLGVMQYEADSYRRQPGESWAAFGIRKYRLLKRAYDGADEANIILKIKAVMETEVVRFCKEKTNIDGFIGELMDYDRTSPPGTRSPRWIFAPESFVPREYQPRPDHRVPSQQSGIPNVGPTAARYQKDKGKAVDRSGMDRGSRDRGGQDRKVTIQNRMNPETGKMARSYLNFQGKPVFIKRPCNICEKNGAPNQMYFSFECSRSAPTQPRTYAMDGTEVFDELVDGLHRTDSGNLTSYNFQSETGDQEVIYHQESEDEGTTNEQGNGNGGW</sequence>
<feature type="compositionally biased region" description="Gly residues" evidence="1">
    <location>
        <begin position="268"/>
        <end position="277"/>
    </location>
</feature>
<accession>A0A5J5F7A1</accession>
<organism evidence="2 3">
    <name type="scientific">Sphaerosporella brunnea</name>
    <dbReference type="NCBI Taxonomy" id="1250544"/>
    <lineage>
        <taxon>Eukaryota</taxon>
        <taxon>Fungi</taxon>
        <taxon>Dikarya</taxon>
        <taxon>Ascomycota</taxon>
        <taxon>Pezizomycotina</taxon>
        <taxon>Pezizomycetes</taxon>
        <taxon>Pezizales</taxon>
        <taxon>Pyronemataceae</taxon>
        <taxon>Sphaerosporella</taxon>
    </lineage>
</organism>
<dbReference type="AlphaFoldDB" id="A0A5J5F7A1"/>